<proteinExistence type="inferred from homology"/>
<feature type="transmembrane region" description="Helical" evidence="6">
    <location>
        <begin position="263"/>
        <end position="284"/>
    </location>
</feature>
<dbReference type="PANTHER" id="PTHR10383">
    <property type="entry name" value="SERINE INCORPORATOR"/>
    <property type="match status" value="1"/>
</dbReference>
<feature type="transmembrane region" description="Helical" evidence="6">
    <location>
        <begin position="305"/>
        <end position="326"/>
    </location>
</feature>
<comment type="similarity">
    <text evidence="2">Belongs to the TDE1 family.</text>
</comment>
<evidence type="ECO:0000256" key="3">
    <source>
        <dbReference type="ARBA" id="ARBA00022692"/>
    </source>
</evidence>
<dbReference type="EMBL" id="CP031046">
    <property type="protein sequence ID" value="QDZ24550.1"/>
    <property type="molecule type" value="Genomic_DNA"/>
</dbReference>
<feature type="transmembrane region" description="Helical" evidence="6">
    <location>
        <begin position="196"/>
        <end position="216"/>
    </location>
</feature>
<dbReference type="AlphaFoldDB" id="A0A5B8MYD9"/>
<comment type="subcellular location">
    <subcellularLocation>
        <location evidence="1">Membrane</location>
        <topology evidence="1">Multi-pass membrane protein</topology>
    </subcellularLocation>
</comment>
<keyword evidence="3 6" id="KW-0812">Transmembrane</keyword>
<keyword evidence="8" id="KW-1185">Reference proteome</keyword>
<name>A0A5B8MYD9_9CHLO</name>
<gene>
    <name evidence="7" type="ORF">A3770_13p70680</name>
</gene>
<organism evidence="7 8">
    <name type="scientific">Chloropicon primus</name>
    <dbReference type="NCBI Taxonomy" id="1764295"/>
    <lineage>
        <taxon>Eukaryota</taxon>
        <taxon>Viridiplantae</taxon>
        <taxon>Chlorophyta</taxon>
        <taxon>Chloropicophyceae</taxon>
        <taxon>Chloropicales</taxon>
        <taxon>Chloropicaceae</taxon>
        <taxon>Chloropicon</taxon>
    </lineage>
</organism>
<evidence type="ECO:0000256" key="4">
    <source>
        <dbReference type="ARBA" id="ARBA00022989"/>
    </source>
</evidence>
<feature type="transmembrane region" description="Helical" evidence="6">
    <location>
        <begin position="129"/>
        <end position="148"/>
    </location>
</feature>
<evidence type="ECO:0000313" key="7">
    <source>
        <dbReference type="EMBL" id="QDZ24550.1"/>
    </source>
</evidence>
<evidence type="ECO:0000313" key="8">
    <source>
        <dbReference type="Proteomes" id="UP000316726"/>
    </source>
</evidence>
<dbReference type="Pfam" id="PF03348">
    <property type="entry name" value="Serinc"/>
    <property type="match status" value="2"/>
</dbReference>
<keyword evidence="4 6" id="KW-1133">Transmembrane helix</keyword>
<evidence type="ECO:0000256" key="6">
    <source>
        <dbReference type="SAM" id="Phobius"/>
    </source>
</evidence>
<feature type="transmembrane region" description="Helical" evidence="6">
    <location>
        <begin position="223"/>
        <end position="243"/>
    </location>
</feature>
<feature type="transmembrane region" description="Helical" evidence="6">
    <location>
        <begin position="63"/>
        <end position="85"/>
    </location>
</feature>
<evidence type="ECO:0000256" key="5">
    <source>
        <dbReference type="ARBA" id="ARBA00023136"/>
    </source>
</evidence>
<reference evidence="7 8" key="1">
    <citation type="submission" date="2018-07" db="EMBL/GenBank/DDBJ databases">
        <title>The complete nuclear genome of the prasinophyte Chloropicon primus (CCMP1205).</title>
        <authorList>
            <person name="Pombert J.-F."/>
            <person name="Otis C."/>
            <person name="Turmel M."/>
            <person name="Lemieux C."/>
        </authorList>
    </citation>
    <scope>NUCLEOTIDE SEQUENCE [LARGE SCALE GENOMIC DNA]</scope>
    <source>
        <strain evidence="7 8">CCMP1205</strain>
    </source>
</reference>
<dbReference type="PANTHER" id="PTHR10383:SF9">
    <property type="entry name" value="SERINE INCORPORATOR, ISOFORM F"/>
    <property type="match status" value="1"/>
</dbReference>
<sequence>MGFTLEEDQKRVWSYFGYFFKFSILSWVLRDYGAPLLRHIPALQHCDDVPEGSSSDVCYGKEAVFRLSLSLVIFFSICFGMAFKADSGGPRDFFDKHFFFLKYLGLLGLVFVCFTLPNESISDYAQAARVLGVLFLIFQSIQMLELFYKWNEWWVSKAEDHEGGWVPLLVSVTLSIYSASLVAVGLAYHYFSGCDFNVIVTTVTLAMGVLVTLLSVSKFRSESAGLLSAAFCFGYCVYLLWSAASSMPETCVQEVYPKANNDWTTIISLVFMVLVVSVCCLNSARDQEAFSLSSGDGDSVFSPAISHFVFVLSSAYMGMLLTGWDIDKHQGKGTFDIGWTSVWIKIAVQWGTALLYVWTLFAPFILESRSF</sequence>
<protein>
    <submittedName>
        <fullName evidence="7">Serine incorporator protein</fullName>
    </submittedName>
</protein>
<dbReference type="OrthoDB" id="5963193at2759"/>
<feature type="transmembrane region" description="Helical" evidence="6">
    <location>
        <begin position="97"/>
        <end position="117"/>
    </location>
</feature>
<dbReference type="InterPro" id="IPR005016">
    <property type="entry name" value="TDE1/TMS"/>
</dbReference>
<keyword evidence="5 6" id="KW-0472">Membrane</keyword>
<accession>A0A5B8MYD9</accession>
<feature type="transmembrane region" description="Helical" evidence="6">
    <location>
        <begin position="346"/>
        <end position="366"/>
    </location>
</feature>
<dbReference type="GO" id="GO:0016020">
    <property type="term" value="C:membrane"/>
    <property type="evidence" value="ECO:0007669"/>
    <property type="project" value="UniProtKB-SubCell"/>
</dbReference>
<dbReference type="Proteomes" id="UP000316726">
    <property type="component" value="Chromosome 13"/>
</dbReference>
<evidence type="ECO:0000256" key="1">
    <source>
        <dbReference type="ARBA" id="ARBA00004141"/>
    </source>
</evidence>
<evidence type="ECO:0000256" key="2">
    <source>
        <dbReference type="ARBA" id="ARBA00006665"/>
    </source>
</evidence>
<feature type="transmembrane region" description="Helical" evidence="6">
    <location>
        <begin position="12"/>
        <end position="29"/>
    </location>
</feature>
<feature type="transmembrane region" description="Helical" evidence="6">
    <location>
        <begin position="168"/>
        <end position="190"/>
    </location>
</feature>